<dbReference type="PANTHER" id="PTHR43542">
    <property type="entry name" value="METHYLTRANSFERASE"/>
    <property type="match status" value="1"/>
</dbReference>
<keyword evidence="1" id="KW-0489">Methyltransferase</keyword>
<evidence type="ECO:0000313" key="4">
    <source>
        <dbReference type="EMBL" id="CAB4865695.1"/>
    </source>
</evidence>
<feature type="compositionally biased region" description="Polar residues" evidence="3">
    <location>
        <begin position="178"/>
        <end position="188"/>
    </location>
</feature>
<organism evidence="4">
    <name type="scientific">freshwater metagenome</name>
    <dbReference type="NCBI Taxonomy" id="449393"/>
    <lineage>
        <taxon>unclassified sequences</taxon>
        <taxon>metagenomes</taxon>
        <taxon>ecological metagenomes</taxon>
    </lineage>
</organism>
<dbReference type="InterPro" id="IPR029063">
    <property type="entry name" value="SAM-dependent_MTases_sf"/>
</dbReference>
<evidence type="ECO:0000256" key="2">
    <source>
        <dbReference type="ARBA" id="ARBA00022679"/>
    </source>
</evidence>
<evidence type="ECO:0000256" key="1">
    <source>
        <dbReference type="ARBA" id="ARBA00022603"/>
    </source>
</evidence>
<dbReference type="PIRSF" id="PIRSF004553">
    <property type="entry name" value="CHP00095"/>
    <property type="match status" value="1"/>
</dbReference>
<reference evidence="4" key="1">
    <citation type="submission" date="2020-05" db="EMBL/GenBank/DDBJ databases">
        <authorList>
            <person name="Chiriac C."/>
            <person name="Salcher M."/>
            <person name="Ghai R."/>
            <person name="Kavagutti S V."/>
        </authorList>
    </citation>
    <scope>NUCLEOTIDE SEQUENCE</scope>
</reference>
<dbReference type="InterPro" id="IPR004398">
    <property type="entry name" value="RNA_MeTrfase_RsmD"/>
</dbReference>
<dbReference type="GO" id="GO:0031167">
    <property type="term" value="P:rRNA methylation"/>
    <property type="evidence" value="ECO:0007669"/>
    <property type="project" value="InterPro"/>
</dbReference>
<accession>A0A6J7D9U2</accession>
<dbReference type="NCBIfam" id="TIGR00095">
    <property type="entry name" value="16S rRNA (guanine(966)-N(2))-methyltransferase RsmD"/>
    <property type="match status" value="1"/>
</dbReference>
<dbReference type="GO" id="GO:0008168">
    <property type="term" value="F:methyltransferase activity"/>
    <property type="evidence" value="ECO:0007669"/>
    <property type="project" value="UniProtKB-KW"/>
</dbReference>
<proteinExistence type="predicted"/>
<name>A0A6J7D9U2_9ZZZZ</name>
<dbReference type="PANTHER" id="PTHR43542:SF1">
    <property type="entry name" value="METHYLTRANSFERASE"/>
    <property type="match status" value="1"/>
</dbReference>
<dbReference type="CDD" id="cd02440">
    <property type="entry name" value="AdoMet_MTases"/>
    <property type="match status" value="1"/>
</dbReference>
<dbReference type="Pfam" id="PF03602">
    <property type="entry name" value="Cons_hypoth95"/>
    <property type="match status" value="1"/>
</dbReference>
<dbReference type="EMBL" id="CAFBLS010000036">
    <property type="protein sequence ID" value="CAB4865695.1"/>
    <property type="molecule type" value="Genomic_DNA"/>
</dbReference>
<dbReference type="Gene3D" id="3.40.50.150">
    <property type="entry name" value="Vaccinia Virus protein VP39"/>
    <property type="match status" value="1"/>
</dbReference>
<feature type="region of interest" description="Disordered" evidence="3">
    <location>
        <begin position="168"/>
        <end position="188"/>
    </location>
</feature>
<gene>
    <name evidence="4" type="ORF">UFOPK3402_00441</name>
</gene>
<evidence type="ECO:0000256" key="3">
    <source>
        <dbReference type="SAM" id="MobiDB-lite"/>
    </source>
</evidence>
<sequence>MSGTRPTADRVREAMFSSLAAMLSEDGIAWRDLHVLDGYAGSGALGLEALSRGAASATFVEHRAAAVAVIRRNVEAIGVRGADVVTADLAVAARRARTGAPCGLVLLDPPYEVPSETMARELGLLCEHGWLAAEARVVIERPKSDHASPLPPGWMLVKHRAYGDTALWSGRRMPDSGAPQSNQEASDA</sequence>
<keyword evidence="2" id="KW-0808">Transferase</keyword>
<dbReference type="AlphaFoldDB" id="A0A6J7D9U2"/>
<dbReference type="SUPFAM" id="SSF53335">
    <property type="entry name" value="S-adenosyl-L-methionine-dependent methyltransferases"/>
    <property type="match status" value="1"/>
</dbReference>
<protein>
    <submittedName>
        <fullName evidence="4">Unannotated protein</fullName>
    </submittedName>
</protein>